<accession>A8NF48</accession>
<dbReference type="SUPFAM" id="SSF55277">
    <property type="entry name" value="GYF domain"/>
    <property type="match status" value="1"/>
</dbReference>
<dbReference type="Pfam" id="PF02213">
    <property type="entry name" value="GYF"/>
    <property type="match status" value="1"/>
</dbReference>
<dbReference type="OMA" id="GENTNFY"/>
<feature type="domain" description="GYF" evidence="2">
    <location>
        <begin position="337"/>
        <end position="397"/>
    </location>
</feature>
<dbReference type="STRING" id="240176.A8NF48"/>
<name>A8NF48_COPC7</name>
<dbReference type="Proteomes" id="UP000001861">
    <property type="component" value="Unassembled WGS sequence"/>
</dbReference>
<comment type="caution">
    <text evidence="3">The sequence shown here is derived from an EMBL/GenBank/DDBJ whole genome shotgun (WGS) entry which is preliminary data.</text>
</comment>
<keyword evidence="4" id="KW-1185">Reference proteome</keyword>
<feature type="compositionally biased region" description="Polar residues" evidence="1">
    <location>
        <begin position="9"/>
        <end position="22"/>
    </location>
</feature>
<dbReference type="PANTHER" id="PTHR13138:SF3">
    <property type="entry name" value="CD2 ANTIGEN CYTOPLASMIC TAIL-BINDING PROTEIN 2"/>
    <property type="match status" value="1"/>
</dbReference>
<dbReference type="RefSeq" id="XP_001833200.2">
    <property type="nucleotide sequence ID" value="XM_001833148.2"/>
</dbReference>
<feature type="compositionally biased region" description="Acidic residues" evidence="1">
    <location>
        <begin position="62"/>
        <end position="71"/>
    </location>
</feature>
<dbReference type="PANTHER" id="PTHR13138">
    <property type="entry name" value="PROTEIN LIN1"/>
    <property type="match status" value="1"/>
</dbReference>
<dbReference type="KEGG" id="cci:CC1G_04179"/>
<dbReference type="OrthoDB" id="331341at2759"/>
<dbReference type="PROSITE" id="PS50829">
    <property type="entry name" value="GYF"/>
    <property type="match status" value="1"/>
</dbReference>
<evidence type="ECO:0000313" key="3">
    <source>
        <dbReference type="EMBL" id="EAU88473.2"/>
    </source>
</evidence>
<dbReference type="eggNOG" id="KOG2950">
    <property type="taxonomic scope" value="Eukaryota"/>
</dbReference>
<dbReference type="InterPro" id="IPR035445">
    <property type="entry name" value="GYF-like_dom_sf"/>
</dbReference>
<dbReference type="VEuPathDB" id="FungiDB:CC1G_04179"/>
<feature type="compositionally biased region" description="Acidic residues" evidence="1">
    <location>
        <begin position="129"/>
        <end position="139"/>
    </location>
</feature>
<feature type="compositionally biased region" description="Basic and acidic residues" evidence="1">
    <location>
        <begin position="94"/>
        <end position="115"/>
    </location>
</feature>
<dbReference type="InterPro" id="IPR003169">
    <property type="entry name" value="GYF"/>
</dbReference>
<evidence type="ECO:0000256" key="1">
    <source>
        <dbReference type="SAM" id="MobiDB-lite"/>
    </source>
</evidence>
<evidence type="ECO:0000313" key="4">
    <source>
        <dbReference type="Proteomes" id="UP000001861"/>
    </source>
</evidence>
<feature type="compositionally biased region" description="Basic and acidic residues" evidence="1">
    <location>
        <begin position="201"/>
        <end position="222"/>
    </location>
</feature>
<proteinExistence type="predicted"/>
<dbReference type="SMART" id="SM00444">
    <property type="entry name" value="GYF"/>
    <property type="match status" value="1"/>
</dbReference>
<reference evidence="3 4" key="1">
    <citation type="journal article" date="2010" name="Proc. Natl. Acad. Sci. U.S.A.">
        <title>Insights into evolution of multicellular fungi from the assembled chromosomes of the mushroom Coprinopsis cinerea (Coprinus cinereus).</title>
        <authorList>
            <person name="Stajich J.E."/>
            <person name="Wilke S.K."/>
            <person name="Ahren D."/>
            <person name="Au C.H."/>
            <person name="Birren B.W."/>
            <person name="Borodovsky M."/>
            <person name="Burns C."/>
            <person name="Canback B."/>
            <person name="Casselton L.A."/>
            <person name="Cheng C.K."/>
            <person name="Deng J."/>
            <person name="Dietrich F.S."/>
            <person name="Fargo D.C."/>
            <person name="Farman M.L."/>
            <person name="Gathman A.C."/>
            <person name="Goldberg J."/>
            <person name="Guigo R."/>
            <person name="Hoegger P.J."/>
            <person name="Hooker J.B."/>
            <person name="Huggins A."/>
            <person name="James T.Y."/>
            <person name="Kamada T."/>
            <person name="Kilaru S."/>
            <person name="Kodira C."/>
            <person name="Kues U."/>
            <person name="Kupfer D."/>
            <person name="Kwan H.S."/>
            <person name="Lomsadze A."/>
            <person name="Li W."/>
            <person name="Lilly W.W."/>
            <person name="Ma L.J."/>
            <person name="Mackey A.J."/>
            <person name="Manning G."/>
            <person name="Martin F."/>
            <person name="Muraguchi H."/>
            <person name="Natvig D.O."/>
            <person name="Palmerini H."/>
            <person name="Ramesh M.A."/>
            <person name="Rehmeyer C.J."/>
            <person name="Roe B.A."/>
            <person name="Shenoy N."/>
            <person name="Stanke M."/>
            <person name="Ter-Hovhannisyan V."/>
            <person name="Tunlid A."/>
            <person name="Velagapudi R."/>
            <person name="Vision T.J."/>
            <person name="Zeng Q."/>
            <person name="Zolan M.E."/>
            <person name="Pukkila P.J."/>
        </authorList>
    </citation>
    <scope>NUCLEOTIDE SEQUENCE [LARGE SCALE GENOMIC DNA]</scope>
    <source>
        <strain evidence="4">Okayama-7 / 130 / ATCC MYA-4618 / FGSC 9003</strain>
    </source>
</reference>
<dbReference type="EMBL" id="AACS02000002">
    <property type="protein sequence ID" value="EAU88473.2"/>
    <property type="molecule type" value="Genomic_DNA"/>
</dbReference>
<dbReference type="GeneID" id="6009701"/>
<feature type="region of interest" description="Disordered" evidence="1">
    <location>
        <begin position="1"/>
        <end position="147"/>
    </location>
</feature>
<organism evidence="3 4">
    <name type="scientific">Coprinopsis cinerea (strain Okayama-7 / 130 / ATCC MYA-4618 / FGSC 9003)</name>
    <name type="common">Inky cap fungus</name>
    <name type="synonym">Hormographiella aspergillata</name>
    <dbReference type="NCBI Taxonomy" id="240176"/>
    <lineage>
        <taxon>Eukaryota</taxon>
        <taxon>Fungi</taxon>
        <taxon>Dikarya</taxon>
        <taxon>Basidiomycota</taxon>
        <taxon>Agaricomycotina</taxon>
        <taxon>Agaricomycetes</taxon>
        <taxon>Agaricomycetidae</taxon>
        <taxon>Agaricales</taxon>
        <taxon>Agaricineae</taxon>
        <taxon>Psathyrellaceae</taxon>
        <taxon>Coprinopsis</taxon>
    </lineage>
</organism>
<dbReference type="FunCoup" id="A8NF48">
    <property type="interactions" value="623"/>
</dbReference>
<dbReference type="HOGENOM" id="CLU_024456_1_0_1"/>
<dbReference type="GO" id="GO:0005682">
    <property type="term" value="C:U5 snRNP"/>
    <property type="evidence" value="ECO:0007669"/>
    <property type="project" value="InterPro"/>
</dbReference>
<feature type="region of interest" description="Disordered" evidence="1">
    <location>
        <begin position="201"/>
        <end position="228"/>
    </location>
</feature>
<dbReference type="InParanoid" id="A8NF48"/>
<dbReference type="InterPro" id="IPR039905">
    <property type="entry name" value="CD2BP2/Lin1"/>
</dbReference>
<sequence>MPPHAGQKRSATQNGEPSTSTKHASKKTRFVEPDDDPANFAEQVDASLEGPSRKGKVKTEGYESDSSDDGEGVVYSRKKGGADNDDDDDMFAMGEKEDKEEESGKKKEKFMRLGDIEGQEFNNDSAGEGSDDDDEELDEAALRKKNRDTMGFEISSFNMRDEMEEGKFTEDGNYIRTYDPHAAHDKWMEGLTDTEIKLARKRRREQEKKQKEKMEKEERELAESGGQPAIQMKLLPLLKKGESVLEALQRLGAQAKGKQPQKKPNKRKVDSDSNNAAAMPVDSTPKEPTPIELITQLASNLMSLGDADPYSKTYEELVRSVRSSGKVDQNWEPPSADVKYEYKWDVPGNEQGEVFGPFSEDDMKAWFKAQYFGTYGEKVQVRRVGGEWGSWDDVVES</sequence>
<protein>
    <recommendedName>
        <fullName evidence="2">GYF domain-containing protein</fullName>
    </recommendedName>
</protein>
<feature type="region of interest" description="Disordered" evidence="1">
    <location>
        <begin position="250"/>
        <end position="288"/>
    </location>
</feature>
<dbReference type="AlphaFoldDB" id="A8NF48"/>
<evidence type="ECO:0000259" key="2">
    <source>
        <dbReference type="PROSITE" id="PS50829"/>
    </source>
</evidence>
<dbReference type="Gene3D" id="3.30.1490.40">
    <property type="match status" value="1"/>
</dbReference>
<gene>
    <name evidence="3" type="ORF">CC1G_04179</name>
</gene>